<evidence type="ECO:0000256" key="1">
    <source>
        <dbReference type="ARBA" id="ARBA00004370"/>
    </source>
</evidence>
<evidence type="ECO:0000259" key="6">
    <source>
        <dbReference type="Pfam" id="PF04116"/>
    </source>
</evidence>
<feature type="transmembrane region" description="Helical" evidence="5">
    <location>
        <begin position="12"/>
        <end position="38"/>
    </location>
</feature>
<dbReference type="EMBL" id="AP008231">
    <property type="protein sequence ID" value="BAD79039.1"/>
    <property type="molecule type" value="Genomic_DNA"/>
</dbReference>
<evidence type="ECO:0000313" key="7">
    <source>
        <dbReference type="EMBL" id="BAD79039.1"/>
    </source>
</evidence>
<proteinExistence type="predicted"/>
<dbReference type="GO" id="GO:0008610">
    <property type="term" value="P:lipid biosynthetic process"/>
    <property type="evidence" value="ECO:0007669"/>
    <property type="project" value="InterPro"/>
</dbReference>
<dbReference type="GO" id="GO:0016491">
    <property type="term" value="F:oxidoreductase activity"/>
    <property type="evidence" value="ECO:0007669"/>
    <property type="project" value="InterPro"/>
</dbReference>
<dbReference type="InterPro" id="IPR006694">
    <property type="entry name" value="Fatty_acid_hydroxylase"/>
</dbReference>
<feature type="transmembrane region" description="Helical" evidence="5">
    <location>
        <begin position="160"/>
        <end position="189"/>
    </location>
</feature>
<evidence type="ECO:0000256" key="4">
    <source>
        <dbReference type="ARBA" id="ARBA00023136"/>
    </source>
</evidence>
<feature type="transmembrane region" description="Helical" evidence="5">
    <location>
        <begin position="98"/>
        <end position="119"/>
    </location>
</feature>
<organism evidence="7 8">
    <name type="scientific">Synechococcus sp. (strain ATCC 27144 / PCC 6301 / SAUG 1402/1)</name>
    <name type="common">Anacystis nidulans</name>
    <dbReference type="NCBI Taxonomy" id="269084"/>
    <lineage>
        <taxon>Bacteria</taxon>
        <taxon>Bacillati</taxon>
        <taxon>Cyanobacteriota</taxon>
        <taxon>Cyanophyceae</taxon>
        <taxon>Synechococcales</taxon>
        <taxon>Synechococcaceae</taxon>
        <taxon>Synechococcus</taxon>
    </lineage>
</organism>
<dbReference type="PANTHER" id="PTHR11863">
    <property type="entry name" value="STEROL DESATURASE"/>
    <property type="match status" value="1"/>
</dbReference>
<evidence type="ECO:0000256" key="5">
    <source>
        <dbReference type="SAM" id="Phobius"/>
    </source>
</evidence>
<comment type="subcellular location">
    <subcellularLocation>
        <location evidence="1">Membrane</location>
    </subcellularLocation>
</comment>
<keyword evidence="3 5" id="KW-1133">Transmembrane helix</keyword>
<reference evidence="7 8" key="1">
    <citation type="journal article" date="2007" name="Photosyn. Res.">
        <title>Complete nucleotide sequence of the freshwater unicellular cyanobacterium Synechococcus elongatus PCC 6301 chromosome: gene content and organization.</title>
        <authorList>
            <person name="Sugita C."/>
            <person name="Ogata K."/>
            <person name="Shikata M."/>
            <person name="Jikuya H."/>
            <person name="Takano J."/>
            <person name="Furumichi M."/>
            <person name="Kanehisa M."/>
            <person name="Omata T."/>
            <person name="Sugiura M."/>
            <person name="Sugita M."/>
        </authorList>
    </citation>
    <scope>NUCLEOTIDE SEQUENCE [LARGE SCALE GENOMIC DNA]</scope>
    <source>
        <strain evidence="8">ATCC 27144 / PCC 6301 / SAUG 1402/1</strain>
    </source>
</reference>
<accession>A0A0H3K218</accession>
<evidence type="ECO:0000313" key="8">
    <source>
        <dbReference type="Proteomes" id="UP000001175"/>
    </source>
</evidence>
<dbReference type="GO" id="GO:0005506">
    <property type="term" value="F:iron ion binding"/>
    <property type="evidence" value="ECO:0007669"/>
    <property type="project" value="InterPro"/>
</dbReference>
<name>A0A0H3K218_SYNP6</name>
<dbReference type="Proteomes" id="UP000001175">
    <property type="component" value="Chromosome"/>
</dbReference>
<evidence type="ECO:0000256" key="3">
    <source>
        <dbReference type="ARBA" id="ARBA00022989"/>
    </source>
</evidence>
<dbReference type="Pfam" id="PF04116">
    <property type="entry name" value="FA_hydroxylase"/>
    <property type="match status" value="1"/>
</dbReference>
<keyword evidence="2 5" id="KW-0812">Transmembrane</keyword>
<dbReference type="RefSeq" id="WP_011243161.1">
    <property type="nucleotide sequence ID" value="NC_006576.1"/>
</dbReference>
<protein>
    <submittedName>
        <fullName evidence="7">Similar to sterol C5-desaturase</fullName>
    </submittedName>
</protein>
<dbReference type="GeneID" id="72429513"/>
<feature type="domain" description="Fatty acid hydroxylase" evidence="6">
    <location>
        <begin position="105"/>
        <end position="240"/>
    </location>
</feature>
<dbReference type="GO" id="GO:0016020">
    <property type="term" value="C:membrane"/>
    <property type="evidence" value="ECO:0007669"/>
    <property type="project" value="UniProtKB-SubCell"/>
</dbReference>
<dbReference type="InterPro" id="IPR050307">
    <property type="entry name" value="Sterol_Desaturase_Related"/>
</dbReference>
<sequence length="271" mass="31469">MNLLDRSLSPDSLIFFGLILGRYLLIAGGLYWLFYGFLAERSTRRRVKHWPTWKKSIRSDVGLSIASALVFALLASWLTSTPVLIHTRLYTDVSQYGFFYLIFSFFLVLILQDTSFYFCHRLFHQPWLFRWVHRGHHRSQCPTPWTSFAFDLPEAVMQALLIIGIVFVFPVHVGILLAALVTMTLWSVFNHLGFSLFPDSGVSQWLAQWLIGPQHHLLHHQRYSFHYGLYFTFWDRLLGTQIPASQPQTQRSVRLALLTAAKPLAVRGKER</sequence>
<dbReference type="KEGG" id="syc:syc0849_c"/>
<dbReference type="AlphaFoldDB" id="A0A0H3K218"/>
<feature type="transmembrane region" description="Helical" evidence="5">
    <location>
        <begin position="59"/>
        <end position="78"/>
    </location>
</feature>
<keyword evidence="4 5" id="KW-0472">Membrane</keyword>
<dbReference type="eggNOG" id="COG3000">
    <property type="taxonomic scope" value="Bacteria"/>
</dbReference>
<gene>
    <name evidence="7" type="ordered locus">syc0849_c</name>
</gene>
<evidence type="ECO:0000256" key="2">
    <source>
        <dbReference type="ARBA" id="ARBA00022692"/>
    </source>
</evidence>